<dbReference type="InterPro" id="IPR012340">
    <property type="entry name" value="NA-bd_OB-fold"/>
</dbReference>
<name>A0A317JND9_9BACT</name>
<dbReference type="InterPro" id="IPR050437">
    <property type="entry name" value="Ribos_protein_bS1-like"/>
</dbReference>
<feature type="domain" description="S1 motif" evidence="6">
    <location>
        <begin position="183"/>
        <end position="249"/>
    </location>
</feature>
<protein>
    <recommendedName>
        <fullName evidence="6">S1 motif domain-containing protein</fullName>
    </recommendedName>
</protein>
<dbReference type="CDD" id="cd05687">
    <property type="entry name" value="S1_RPS1_repeat_ec1_hs1"/>
    <property type="match status" value="1"/>
</dbReference>
<dbReference type="AlphaFoldDB" id="A0A317JND9"/>
<evidence type="ECO:0000313" key="7">
    <source>
        <dbReference type="EMBL" id="PWU22437.1"/>
    </source>
</evidence>
<dbReference type="SUPFAM" id="SSF50249">
    <property type="entry name" value="Nucleic acid-binding proteins"/>
    <property type="match status" value="4"/>
</dbReference>
<feature type="domain" description="S1 motif" evidence="6">
    <location>
        <begin position="270"/>
        <end position="348"/>
    </location>
</feature>
<feature type="region of interest" description="Disordered" evidence="5">
    <location>
        <begin position="51"/>
        <end position="78"/>
    </location>
</feature>
<feature type="domain" description="S1 motif" evidence="6">
    <location>
        <begin position="98"/>
        <end position="165"/>
    </location>
</feature>
<dbReference type="GO" id="GO:1990904">
    <property type="term" value="C:ribonucleoprotein complex"/>
    <property type="evidence" value="ECO:0007669"/>
    <property type="project" value="UniProtKB-KW"/>
</dbReference>
<evidence type="ECO:0000256" key="2">
    <source>
        <dbReference type="ARBA" id="ARBA00022980"/>
    </source>
</evidence>
<evidence type="ECO:0000256" key="5">
    <source>
        <dbReference type="SAM" id="MobiDB-lite"/>
    </source>
</evidence>
<accession>A0A317JND9</accession>
<dbReference type="GO" id="GO:0003735">
    <property type="term" value="F:structural constituent of ribosome"/>
    <property type="evidence" value="ECO:0007669"/>
    <property type="project" value="TreeGrafter"/>
</dbReference>
<evidence type="ECO:0000256" key="3">
    <source>
        <dbReference type="ARBA" id="ARBA00023274"/>
    </source>
</evidence>
<dbReference type="EMBL" id="PSRQ01000064">
    <property type="protein sequence ID" value="PWU22437.1"/>
    <property type="molecule type" value="Genomic_DNA"/>
</dbReference>
<dbReference type="GO" id="GO:0005840">
    <property type="term" value="C:ribosome"/>
    <property type="evidence" value="ECO:0007669"/>
    <property type="project" value="UniProtKB-KW"/>
</dbReference>
<comment type="similarity">
    <text evidence="1">Belongs to the bacterial ribosomal protein bS1 family.</text>
</comment>
<dbReference type="PRINTS" id="PR00681">
    <property type="entry name" value="RIBOSOMALS1"/>
</dbReference>
<sequence>MVVFHHLPWYTTPYPNERGFIYRMPSKKVKKNEEVVSSDAPVVEAANVSDAQAVLEETPTEKKTAKKESSKKESAKKPMTMDELLASTGTVIRAPKKGSVMSGTVTDISRRMVQVDIGGKTEGVVADKEFEAAREYIDQLHVGDKINVYVVSAENERGQILLSLKKAAQDQKWDIFKKSLETGEALEVRGVELNKGGMIVTSEGIRGFVPTSQFGKAVSSNLEELLGKAFKVKVIEVDRTKNRLIFSERHVSEEALMKQKTAVLDAIKVGEIYTGTVSGILPYGAFVSVTVPLEGEKAEGKIEGLVHISEISWEKVDDPNRYLKTGEEVKVKVLSIDAAAGKLNLSIKQTNDDPWVNAKEKYTEGSVVKGTVSRIASFGVFVNIEPGIDGLIHISKIMEGEMPIVGDDISVTVESVDPAARRMSLSITPTEVPMGYK</sequence>
<dbReference type="GO" id="GO:0003729">
    <property type="term" value="F:mRNA binding"/>
    <property type="evidence" value="ECO:0007669"/>
    <property type="project" value="TreeGrafter"/>
</dbReference>
<dbReference type="GO" id="GO:0006412">
    <property type="term" value="P:translation"/>
    <property type="evidence" value="ECO:0007669"/>
    <property type="project" value="TreeGrafter"/>
</dbReference>
<keyword evidence="2" id="KW-0689">Ribosomal protein</keyword>
<feature type="compositionally biased region" description="Basic and acidic residues" evidence="5">
    <location>
        <begin position="59"/>
        <end position="78"/>
    </location>
</feature>
<dbReference type="InterPro" id="IPR035104">
    <property type="entry name" value="Ribosomal_protein_S1-like"/>
</dbReference>
<proteinExistence type="inferred from homology"/>
<keyword evidence="3" id="KW-0687">Ribonucleoprotein</keyword>
<dbReference type="FunFam" id="2.40.50.140:FF:000103">
    <property type="entry name" value="protein RRP5 homolog"/>
    <property type="match status" value="1"/>
</dbReference>
<organism evidence="7 8">
    <name type="scientific">Candidatus Cerribacteria bacterium 'Amazon FNV 2010 28 9'</name>
    <dbReference type="NCBI Taxonomy" id="2081795"/>
    <lineage>
        <taxon>Bacteria</taxon>
        <taxon>Candidatus Cerribacteria</taxon>
    </lineage>
</organism>
<dbReference type="PROSITE" id="PS50126">
    <property type="entry name" value="S1"/>
    <property type="match status" value="4"/>
</dbReference>
<evidence type="ECO:0000313" key="8">
    <source>
        <dbReference type="Proteomes" id="UP000246104"/>
    </source>
</evidence>
<evidence type="ECO:0000256" key="4">
    <source>
        <dbReference type="ARBA" id="ARBA00025604"/>
    </source>
</evidence>
<dbReference type="PANTHER" id="PTHR10724">
    <property type="entry name" value="30S RIBOSOMAL PROTEIN S1"/>
    <property type="match status" value="1"/>
</dbReference>
<dbReference type="PANTHER" id="PTHR10724:SF7">
    <property type="entry name" value="SMALL RIBOSOMAL SUBUNIT PROTEIN BS1C"/>
    <property type="match status" value="1"/>
</dbReference>
<feature type="domain" description="S1 motif" evidence="6">
    <location>
        <begin position="365"/>
        <end position="428"/>
    </location>
</feature>
<reference evidence="7 8" key="1">
    <citation type="submission" date="2018-02" db="EMBL/GenBank/DDBJ databases">
        <title>Genomic Reconstructions from Amazon Rainforest and Pasture Soil Reveal Novel Insights into the Physiology of Candidate Phyla in Tropical Sites.</title>
        <authorList>
            <person name="Kroeger M.E."/>
            <person name="Delmont T."/>
            <person name="Eren A.M."/>
            <person name="Guo J."/>
            <person name="Meyer K.M."/>
            <person name="Khan K."/>
            <person name="Rodrigues J.L.M."/>
            <person name="Bohannan B.J.M."/>
            <person name="Tringe S."/>
            <person name="Borges C.D."/>
            <person name="Tiedje J."/>
            <person name="Tsai S.M."/>
            <person name="Nusslein K."/>
        </authorList>
    </citation>
    <scope>NUCLEOTIDE SEQUENCE [LARGE SCALE GENOMIC DNA]</scope>
    <source>
        <strain evidence="7">Amazon FNV 2010 28 9</strain>
    </source>
</reference>
<evidence type="ECO:0000259" key="6">
    <source>
        <dbReference type="PROSITE" id="PS50126"/>
    </source>
</evidence>
<evidence type="ECO:0000256" key="1">
    <source>
        <dbReference type="ARBA" id="ARBA00006767"/>
    </source>
</evidence>
<gene>
    <name evidence="7" type="ORF">C5B42_06065</name>
</gene>
<dbReference type="Proteomes" id="UP000246104">
    <property type="component" value="Unassembled WGS sequence"/>
</dbReference>
<comment type="function">
    <text evidence="4">Binds mRNA; thus facilitating recognition of the initiation point. It is needed to translate mRNA with a short Shine-Dalgarno (SD) purine-rich sequence.</text>
</comment>
<dbReference type="SMART" id="SM00316">
    <property type="entry name" value="S1"/>
    <property type="match status" value="4"/>
</dbReference>
<dbReference type="Gene3D" id="2.40.50.140">
    <property type="entry name" value="Nucleic acid-binding proteins"/>
    <property type="match status" value="4"/>
</dbReference>
<dbReference type="InterPro" id="IPR003029">
    <property type="entry name" value="S1_domain"/>
</dbReference>
<comment type="caution">
    <text evidence="7">The sequence shown here is derived from an EMBL/GenBank/DDBJ whole genome shotgun (WGS) entry which is preliminary data.</text>
</comment>
<dbReference type="Pfam" id="PF00575">
    <property type="entry name" value="S1"/>
    <property type="match status" value="4"/>
</dbReference>
<dbReference type="CDD" id="cd04465">
    <property type="entry name" value="S1_RPS1_repeat_ec2_hs2"/>
    <property type="match status" value="1"/>
</dbReference>